<proteinExistence type="predicted"/>
<dbReference type="GO" id="GO:0045259">
    <property type="term" value="C:proton-transporting ATP synthase complex"/>
    <property type="evidence" value="ECO:0007669"/>
    <property type="project" value="EnsemblFungi"/>
</dbReference>
<dbReference type="InterPro" id="IPR019711">
    <property type="entry name" value="ATP_synth_F0_suH"/>
</dbReference>
<evidence type="ECO:0000313" key="4">
    <source>
        <dbReference type="Proteomes" id="UP000002428"/>
    </source>
</evidence>
<evidence type="ECO:0000256" key="1">
    <source>
        <dbReference type="SAM" id="MobiDB-lite"/>
    </source>
</evidence>
<gene>
    <name evidence="2 3" type="ordered locus">CAGL0I00572g</name>
</gene>
<dbReference type="PANTHER" id="PTHR28207">
    <property type="entry name" value="ATP SYNTHASE SUBUNIT H, MITOCHONDRIAL"/>
    <property type="match status" value="1"/>
</dbReference>
<dbReference type="GO" id="GO:0046933">
    <property type="term" value="F:proton-transporting ATP synthase activity, rotational mechanism"/>
    <property type="evidence" value="ECO:0007669"/>
    <property type="project" value="EnsemblFungi"/>
</dbReference>
<feature type="region of interest" description="Disordered" evidence="1">
    <location>
        <begin position="39"/>
        <end position="90"/>
    </location>
</feature>
<dbReference type="HOGENOM" id="CLU_122989_1_0_1"/>
<evidence type="ECO:0000313" key="2">
    <source>
        <dbReference type="CGD" id="CAL0132298"/>
    </source>
</evidence>
<dbReference type="FunCoup" id="Q6FR66">
    <property type="interactions" value="158"/>
</dbReference>
<name>Q6FR66_CANGA</name>
<dbReference type="GO" id="GO:0042407">
    <property type="term" value="P:cristae formation"/>
    <property type="evidence" value="ECO:0007669"/>
    <property type="project" value="EnsemblFungi"/>
</dbReference>
<dbReference type="VEuPathDB" id="FungiDB:CAGL0I00572g"/>
<dbReference type="STRING" id="284593.Q6FR66"/>
<dbReference type="Proteomes" id="UP000002428">
    <property type="component" value="Chromosome I"/>
</dbReference>
<keyword evidence="4" id="KW-1185">Reference proteome</keyword>
<dbReference type="EMBL" id="CR380955">
    <property type="protein sequence ID" value="CAG60215.1"/>
    <property type="molecule type" value="Genomic_DNA"/>
</dbReference>
<dbReference type="GO" id="GO:0033615">
    <property type="term" value="P:mitochondrial proton-transporting ATP synthase complex assembly"/>
    <property type="evidence" value="ECO:0007669"/>
    <property type="project" value="EnsemblFungi"/>
</dbReference>
<dbReference type="eggNOG" id="ENOG502SDW5">
    <property type="taxonomic scope" value="Eukaryota"/>
</dbReference>
<dbReference type="GO" id="GO:0005743">
    <property type="term" value="C:mitochondrial inner membrane"/>
    <property type="evidence" value="ECO:0007669"/>
    <property type="project" value="EnsemblFungi"/>
</dbReference>
<evidence type="ECO:0008006" key="5">
    <source>
        <dbReference type="Google" id="ProtNLM"/>
    </source>
</evidence>
<feature type="compositionally biased region" description="Polar residues" evidence="1">
    <location>
        <begin position="55"/>
        <end position="64"/>
    </location>
</feature>
<evidence type="ECO:0000313" key="3">
    <source>
        <dbReference type="EMBL" id="CAG60215.1"/>
    </source>
</evidence>
<dbReference type="KEGG" id="cgr:2889301"/>
<dbReference type="AlphaFoldDB" id="Q6FR66"/>
<sequence>MFRTSLRQFSSCRVSRNIISDLYLKELKSVKVTPFSMKDAEGNVKPWSPPAKPQAPQSELTSGNDLLKSYKEEPVETLHTQPAETEGATQIEEHWLVLSEEEPAH</sequence>
<dbReference type="InParanoid" id="Q6FR66"/>
<reference evidence="3 4" key="1">
    <citation type="journal article" date="2004" name="Nature">
        <title>Genome evolution in yeasts.</title>
        <authorList>
            <consortium name="Genolevures"/>
            <person name="Dujon B."/>
            <person name="Sherman D."/>
            <person name="Fischer G."/>
            <person name="Durrens P."/>
            <person name="Casaregola S."/>
            <person name="Lafontaine I."/>
            <person name="de Montigny J."/>
            <person name="Marck C."/>
            <person name="Neuveglise C."/>
            <person name="Talla E."/>
            <person name="Goffard N."/>
            <person name="Frangeul L."/>
            <person name="Aigle M."/>
            <person name="Anthouard V."/>
            <person name="Babour A."/>
            <person name="Barbe V."/>
            <person name="Barnay S."/>
            <person name="Blanchin S."/>
            <person name="Beckerich J.M."/>
            <person name="Beyne E."/>
            <person name="Bleykasten C."/>
            <person name="Boisrame A."/>
            <person name="Boyer J."/>
            <person name="Cattolico L."/>
            <person name="Confanioleri F."/>
            <person name="de Daruvar A."/>
            <person name="Despons L."/>
            <person name="Fabre E."/>
            <person name="Fairhead C."/>
            <person name="Ferry-Dumazet H."/>
            <person name="Groppi A."/>
            <person name="Hantraye F."/>
            <person name="Hennequin C."/>
            <person name="Jauniaux N."/>
            <person name="Joyet P."/>
            <person name="Kachouri R."/>
            <person name="Kerrest A."/>
            <person name="Koszul R."/>
            <person name="Lemaire M."/>
            <person name="Lesur I."/>
            <person name="Ma L."/>
            <person name="Muller H."/>
            <person name="Nicaud J.M."/>
            <person name="Nikolski M."/>
            <person name="Oztas S."/>
            <person name="Ozier-Kalogeropoulos O."/>
            <person name="Pellenz S."/>
            <person name="Potier S."/>
            <person name="Richard G.F."/>
            <person name="Straub M.L."/>
            <person name="Suleau A."/>
            <person name="Swennene D."/>
            <person name="Tekaia F."/>
            <person name="Wesolowski-Louvel M."/>
            <person name="Westhof E."/>
            <person name="Wirth B."/>
            <person name="Zeniou-Meyer M."/>
            <person name="Zivanovic I."/>
            <person name="Bolotin-Fukuhara M."/>
            <person name="Thierry A."/>
            <person name="Bouchier C."/>
            <person name="Caudron B."/>
            <person name="Scarpelli C."/>
            <person name="Gaillardin C."/>
            <person name="Weissenbach J."/>
            <person name="Wincker P."/>
            <person name="Souciet J.L."/>
        </authorList>
    </citation>
    <scope>NUCLEOTIDE SEQUENCE [LARGE SCALE GENOMIC DNA]</scope>
    <source>
        <strain evidence="4">ATCC 2001 / BCRC 20586 / JCM 3761 / NBRC 0622 / NRRL Y-65 / CBS 138</strain>
    </source>
</reference>
<dbReference type="GO" id="GO:0016887">
    <property type="term" value="F:ATP hydrolysis activity"/>
    <property type="evidence" value="ECO:0007669"/>
    <property type="project" value="EnsemblFungi"/>
</dbReference>
<dbReference type="PANTHER" id="PTHR28207:SF1">
    <property type="entry name" value="ATP SYNTHASE SUBUNIT H, MITOCHONDRIAL"/>
    <property type="match status" value="1"/>
</dbReference>
<protein>
    <recommendedName>
        <fullName evidence="5">ATP synthase subunit H, mitochondrial</fullName>
    </recommendedName>
</protein>
<accession>Q6FR66</accession>
<dbReference type="OMA" id="EGATRPW"/>
<organism evidence="3 4">
    <name type="scientific">Candida glabrata (strain ATCC 2001 / BCRC 20586 / JCM 3761 / NBRC 0622 / NRRL Y-65 / CBS 138)</name>
    <name type="common">Yeast</name>
    <name type="synonym">Nakaseomyces glabratus</name>
    <dbReference type="NCBI Taxonomy" id="284593"/>
    <lineage>
        <taxon>Eukaryota</taxon>
        <taxon>Fungi</taxon>
        <taxon>Dikarya</taxon>
        <taxon>Ascomycota</taxon>
        <taxon>Saccharomycotina</taxon>
        <taxon>Saccharomycetes</taxon>
        <taxon>Saccharomycetales</taxon>
        <taxon>Saccharomycetaceae</taxon>
        <taxon>Nakaseomyces</taxon>
    </lineage>
</organism>
<dbReference type="Pfam" id="PF10775">
    <property type="entry name" value="ATP_sub_h"/>
    <property type="match status" value="1"/>
</dbReference>
<dbReference type="CGD" id="CAL0132298">
    <property type="gene designation" value="CAGL0I00572g"/>
</dbReference>